<name>A0A5P1E7T3_ASPOF</name>
<reference evidence="3" key="1">
    <citation type="journal article" date="2017" name="Nat. Commun.">
        <title>The asparagus genome sheds light on the origin and evolution of a young Y chromosome.</title>
        <authorList>
            <person name="Harkess A."/>
            <person name="Zhou J."/>
            <person name="Xu C."/>
            <person name="Bowers J.E."/>
            <person name="Van der Hulst R."/>
            <person name="Ayyampalayam S."/>
            <person name="Mercati F."/>
            <person name="Riccardi P."/>
            <person name="McKain M.R."/>
            <person name="Kakrana A."/>
            <person name="Tang H."/>
            <person name="Ray J."/>
            <person name="Groenendijk J."/>
            <person name="Arikit S."/>
            <person name="Mathioni S.M."/>
            <person name="Nakano M."/>
            <person name="Shan H."/>
            <person name="Telgmann-Rauber A."/>
            <person name="Kanno A."/>
            <person name="Yue Z."/>
            <person name="Chen H."/>
            <person name="Li W."/>
            <person name="Chen Y."/>
            <person name="Xu X."/>
            <person name="Zhang Y."/>
            <person name="Luo S."/>
            <person name="Chen H."/>
            <person name="Gao J."/>
            <person name="Mao Z."/>
            <person name="Pires J.C."/>
            <person name="Luo M."/>
            <person name="Kudrna D."/>
            <person name="Wing R.A."/>
            <person name="Meyers B.C."/>
            <person name="Yi K."/>
            <person name="Kong H."/>
            <person name="Lavrijsen P."/>
            <person name="Sunseri F."/>
            <person name="Falavigna A."/>
            <person name="Ye Y."/>
            <person name="Leebens-Mack J.H."/>
            <person name="Chen G."/>
        </authorList>
    </citation>
    <scope>NUCLEOTIDE SEQUENCE [LARGE SCALE GENOMIC DNA]</scope>
    <source>
        <strain evidence="3">cv. DH0086</strain>
    </source>
</reference>
<evidence type="ECO:0000313" key="3">
    <source>
        <dbReference type="Proteomes" id="UP000243459"/>
    </source>
</evidence>
<sequence length="268" mass="28284">MSDHLPPPPPPTAPPPVAAPPPAVDPPGDLVLIEGKRAVESRGKGRFGPGRLVGPAGRWSPVASVSSYCRGTGGPGAACSAGSGGATWRETSRRSRSGGREGPKESVLGDEERPEGGREEAAGFFDREVFEILDAAAADGAPAGGGEEEVKEEEEEVEEKKCEASQQEFSDSGTHKGKQPSEIPEKGPSSSQEAHKRRRTSQEGYTETNLQSQLIEVLDRNSRMLAAQLEAQNASNQLDREQRKGQSDGLLGVLSKVADALGRIADKL</sequence>
<gene>
    <name evidence="2" type="ORF">A4U43_C09F14970</name>
</gene>
<feature type="compositionally biased region" description="Basic and acidic residues" evidence="1">
    <location>
        <begin position="90"/>
        <end position="104"/>
    </location>
</feature>
<dbReference type="PANTHER" id="PTHR47211">
    <property type="entry name" value="TRIHELIX TRANSCRIPTION FACTOR ASR3"/>
    <property type="match status" value="1"/>
</dbReference>
<evidence type="ECO:0000256" key="1">
    <source>
        <dbReference type="SAM" id="MobiDB-lite"/>
    </source>
</evidence>
<feature type="compositionally biased region" description="Pro residues" evidence="1">
    <location>
        <begin position="1"/>
        <end position="25"/>
    </location>
</feature>
<feature type="compositionally biased region" description="Polar residues" evidence="1">
    <location>
        <begin position="202"/>
        <end position="211"/>
    </location>
</feature>
<dbReference type="Gramene" id="ONK58624">
    <property type="protein sequence ID" value="ONK58624"/>
    <property type="gene ID" value="A4U43_C09F14970"/>
</dbReference>
<dbReference type="EMBL" id="CM007389">
    <property type="protein sequence ID" value="ONK58624.1"/>
    <property type="molecule type" value="Genomic_DNA"/>
</dbReference>
<protein>
    <recommendedName>
        <fullName evidence="4">Trihelix transcription factor ASR3</fullName>
    </recommendedName>
</protein>
<organism evidence="2 3">
    <name type="scientific">Asparagus officinalis</name>
    <name type="common">Garden asparagus</name>
    <dbReference type="NCBI Taxonomy" id="4686"/>
    <lineage>
        <taxon>Eukaryota</taxon>
        <taxon>Viridiplantae</taxon>
        <taxon>Streptophyta</taxon>
        <taxon>Embryophyta</taxon>
        <taxon>Tracheophyta</taxon>
        <taxon>Spermatophyta</taxon>
        <taxon>Magnoliopsida</taxon>
        <taxon>Liliopsida</taxon>
        <taxon>Asparagales</taxon>
        <taxon>Asparagaceae</taxon>
        <taxon>Asparagoideae</taxon>
        <taxon>Asparagus</taxon>
    </lineage>
</organism>
<dbReference type="AlphaFoldDB" id="A0A5P1E7T3"/>
<dbReference type="Proteomes" id="UP000243459">
    <property type="component" value="Chromosome 9"/>
</dbReference>
<feature type="region of interest" description="Disordered" evidence="1">
    <location>
        <begin position="1"/>
        <end position="211"/>
    </location>
</feature>
<proteinExistence type="predicted"/>
<evidence type="ECO:0000313" key="2">
    <source>
        <dbReference type="EMBL" id="ONK58624.1"/>
    </source>
</evidence>
<accession>A0A5P1E7T3</accession>
<dbReference type="PANTHER" id="PTHR47211:SF2">
    <property type="entry name" value="TRIHELIX TRANSCRIPTION FACTOR ASR3"/>
    <property type="match status" value="1"/>
</dbReference>
<evidence type="ECO:0008006" key="4">
    <source>
        <dbReference type="Google" id="ProtNLM"/>
    </source>
</evidence>
<feature type="compositionally biased region" description="Basic and acidic residues" evidence="1">
    <location>
        <begin position="34"/>
        <end position="43"/>
    </location>
</feature>
<feature type="compositionally biased region" description="Basic and acidic residues" evidence="1">
    <location>
        <begin position="110"/>
        <end position="130"/>
    </location>
</feature>
<feature type="compositionally biased region" description="Acidic residues" evidence="1">
    <location>
        <begin position="146"/>
        <end position="157"/>
    </location>
</feature>
<keyword evidence="3" id="KW-1185">Reference proteome</keyword>
<feature type="compositionally biased region" description="Low complexity" evidence="1">
    <location>
        <begin position="77"/>
        <end position="89"/>
    </location>
</feature>